<evidence type="ECO:0000313" key="17">
    <source>
        <dbReference type="Proteomes" id="UP000085678"/>
    </source>
</evidence>
<dbReference type="OMA" id="CESKPPH"/>
<dbReference type="CDD" id="cd14504">
    <property type="entry name" value="DUSP23"/>
    <property type="match status" value="1"/>
</dbReference>
<feature type="domain" description="Tyrosine specific protein phosphatases" evidence="16">
    <location>
        <begin position="76"/>
        <end position="141"/>
    </location>
</feature>
<evidence type="ECO:0000256" key="6">
    <source>
        <dbReference type="ARBA" id="ARBA00022490"/>
    </source>
</evidence>
<dbReference type="SUPFAM" id="SSF52799">
    <property type="entry name" value="(Phosphotyrosine protein) phosphatases II"/>
    <property type="match status" value="1"/>
</dbReference>
<evidence type="ECO:0000256" key="7">
    <source>
        <dbReference type="ARBA" id="ARBA00022801"/>
    </source>
</evidence>
<comment type="catalytic activity">
    <reaction evidence="10">
        <text>O-phospho-L-seryl-[protein] + H2O = L-seryl-[protein] + phosphate</text>
        <dbReference type="Rhea" id="RHEA:20629"/>
        <dbReference type="Rhea" id="RHEA-COMP:9863"/>
        <dbReference type="Rhea" id="RHEA-COMP:11604"/>
        <dbReference type="ChEBI" id="CHEBI:15377"/>
        <dbReference type="ChEBI" id="CHEBI:29999"/>
        <dbReference type="ChEBI" id="CHEBI:43474"/>
        <dbReference type="ChEBI" id="CHEBI:83421"/>
        <dbReference type="EC" id="3.1.3.16"/>
    </reaction>
</comment>
<evidence type="ECO:0000256" key="3">
    <source>
        <dbReference type="ARBA" id="ARBA00008601"/>
    </source>
</evidence>
<gene>
    <name evidence="18" type="primary">LOC106165612</name>
</gene>
<dbReference type="InterPro" id="IPR020422">
    <property type="entry name" value="TYR_PHOSPHATASE_DUAL_dom"/>
</dbReference>
<feature type="domain" description="Tyrosine-protein phosphatase" evidence="15">
    <location>
        <begin position="8"/>
        <end position="155"/>
    </location>
</feature>
<dbReference type="GeneID" id="106165612"/>
<dbReference type="KEGG" id="lak:106165612"/>
<evidence type="ECO:0000256" key="2">
    <source>
        <dbReference type="ARBA" id="ARBA00004514"/>
    </source>
</evidence>
<dbReference type="FunFam" id="3.90.190.10:FF:000063">
    <property type="entry name" value="Dual specificity phosphatase 23"/>
    <property type="match status" value="1"/>
</dbReference>
<keyword evidence="17" id="KW-1185">Reference proteome</keyword>
<dbReference type="Pfam" id="PF22784">
    <property type="entry name" value="PTP-SAK"/>
    <property type="match status" value="1"/>
</dbReference>
<dbReference type="InParanoid" id="A0A1S3IP51"/>
<comment type="subcellular location">
    <subcellularLocation>
        <location evidence="2">Cytoplasm</location>
        <location evidence="2">Cytosol</location>
    </subcellularLocation>
    <subcellularLocation>
        <location evidence="1">Nucleus</location>
    </subcellularLocation>
</comment>
<dbReference type="PROSITE" id="PS00383">
    <property type="entry name" value="TYR_PHOSPHATASE_1"/>
    <property type="match status" value="1"/>
</dbReference>
<dbReference type="InterPro" id="IPR000387">
    <property type="entry name" value="Tyr_Pase_dom"/>
</dbReference>
<dbReference type="SMART" id="SM00404">
    <property type="entry name" value="PTPc_motif"/>
    <property type="match status" value="1"/>
</dbReference>
<evidence type="ECO:0000313" key="18">
    <source>
        <dbReference type="RefSeq" id="XP_013399319.1"/>
    </source>
</evidence>
<dbReference type="OrthoDB" id="432447at2759"/>
<dbReference type="InterPro" id="IPR003595">
    <property type="entry name" value="Tyr_Pase_cat"/>
</dbReference>
<keyword evidence="7" id="KW-0378">Hydrolase</keyword>
<organism evidence="17 18">
    <name type="scientific">Lingula anatina</name>
    <name type="common">Brachiopod</name>
    <name type="synonym">Lingula unguis</name>
    <dbReference type="NCBI Taxonomy" id="7574"/>
    <lineage>
        <taxon>Eukaryota</taxon>
        <taxon>Metazoa</taxon>
        <taxon>Spiralia</taxon>
        <taxon>Lophotrochozoa</taxon>
        <taxon>Brachiopoda</taxon>
        <taxon>Linguliformea</taxon>
        <taxon>Lingulata</taxon>
        <taxon>Lingulida</taxon>
        <taxon>Linguloidea</taxon>
        <taxon>Lingulidae</taxon>
        <taxon>Lingula</taxon>
    </lineage>
</organism>
<keyword evidence="6" id="KW-0963">Cytoplasm</keyword>
<protein>
    <recommendedName>
        <fullName evidence="13">Dual specificity protein phosphatase 23</fullName>
        <ecNumber evidence="5">3.1.3.16</ecNumber>
        <ecNumber evidence="4">3.1.3.48</ecNumber>
    </recommendedName>
    <alternativeName>
        <fullName evidence="14">Low molecular mass dual specificity phosphatase 3</fullName>
    </alternativeName>
</protein>
<comment type="catalytic activity">
    <reaction evidence="11">
        <text>O-phospho-L-threonyl-[protein] + H2O = L-threonyl-[protein] + phosphate</text>
        <dbReference type="Rhea" id="RHEA:47004"/>
        <dbReference type="Rhea" id="RHEA-COMP:11060"/>
        <dbReference type="Rhea" id="RHEA-COMP:11605"/>
        <dbReference type="ChEBI" id="CHEBI:15377"/>
        <dbReference type="ChEBI" id="CHEBI:30013"/>
        <dbReference type="ChEBI" id="CHEBI:43474"/>
        <dbReference type="ChEBI" id="CHEBI:61977"/>
        <dbReference type="EC" id="3.1.3.16"/>
    </reaction>
</comment>
<keyword evidence="9" id="KW-0539">Nucleus</keyword>
<dbReference type="GO" id="GO:0005634">
    <property type="term" value="C:nucleus"/>
    <property type="evidence" value="ECO:0007669"/>
    <property type="project" value="UniProtKB-SubCell"/>
</dbReference>
<dbReference type="SMART" id="SM00195">
    <property type="entry name" value="DSPc"/>
    <property type="match status" value="1"/>
</dbReference>
<name>A0A1S3IP51_LINAN</name>
<dbReference type="AlphaFoldDB" id="A0A1S3IP51"/>
<dbReference type="GO" id="GO:0005829">
    <property type="term" value="C:cytosol"/>
    <property type="evidence" value="ECO:0007669"/>
    <property type="project" value="UniProtKB-SubCell"/>
</dbReference>
<comment type="function">
    <text evidence="12">Protein phosphatase that mediates dephosphorylation of proteins phosphorylated on Tyr and Ser/Thr residues. In vitro, it can dephosphorylate p44-ERK1 (MAPK3) but not p54 SAPK-beta (MAPK10) in vitro. Able to enhance activation of JNK and p38 (MAPK14).</text>
</comment>
<dbReference type="InterPro" id="IPR016130">
    <property type="entry name" value="Tyr_Pase_AS"/>
</dbReference>
<accession>A0A1S3IP51</accession>
<reference evidence="18" key="1">
    <citation type="submission" date="2025-08" db="UniProtKB">
        <authorList>
            <consortium name="RefSeq"/>
        </authorList>
    </citation>
    <scope>IDENTIFICATION</scope>
    <source>
        <tissue evidence="18">Gonads</tissue>
    </source>
</reference>
<evidence type="ECO:0000259" key="15">
    <source>
        <dbReference type="PROSITE" id="PS50054"/>
    </source>
</evidence>
<proteinExistence type="inferred from homology"/>
<dbReference type="InterPro" id="IPR050561">
    <property type="entry name" value="PTP"/>
</dbReference>
<dbReference type="GO" id="GO:0004722">
    <property type="term" value="F:protein serine/threonine phosphatase activity"/>
    <property type="evidence" value="ECO:0007669"/>
    <property type="project" value="UniProtKB-EC"/>
</dbReference>
<dbReference type="InterPro" id="IPR057023">
    <property type="entry name" value="PTP-SAK"/>
</dbReference>
<comment type="similarity">
    <text evidence="3">Belongs to the protein-tyrosine phosphatase family. Non-receptor class dual specificity subfamily.</text>
</comment>
<evidence type="ECO:0000256" key="5">
    <source>
        <dbReference type="ARBA" id="ARBA00013081"/>
    </source>
</evidence>
<evidence type="ECO:0000256" key="13">
    <source>
        <dbReference type="ARBA" id="ARBA00068789"/>
    </source>
</evidence>
<evidence type="ECO:0000256" key="11">
    <source>
        <dbReference type="ARBA" id="ARBA00048336"/>
    </source>
</evidence>
<dbReference type="Gene3D" id="3.90.190.10">
    <property type="entry name" value="Protein tyrosine phosphatase superfamily"/>
    <property type="match status" value="1"/>
</dbReference>
<evidence type="ECO:0000256" key="9">
    <source>
        <dbReference type="ARBA" id="ARBA00023242"/>
    </source>
</evidence>
<dbReference type="PANTHER" id="PTHR23339">
    <property type="entry name" value="TYROSINE SPECIFIC PROTEIN PHOSPHATASE AND DUAL SPECIFICITY PROTEIN PHOSPHATASE"/>
    <property type="match status" value="1"/>
</dbReference>
<evidence type="ECO:0000256" key="10">
    <source>
        <dbReference type="ARBA" id="ARBA00047761"/>
    </source>
</evidence>
<keyword evidence="8" id="KW-0904">Protein phosphatase</keyword>
<evidence type="ECO:0000256" key="1">
    <source>
        <dbReference type="ARBA" id="ARBA00004123"/>
    </source>
</evidence>
<dbReference type="GO" id="GO:0004725">
    <property type="term" value="F:protein tyrosine phosphatase activity"/>
    <property type="evidence" value="ECO:0007669"/>
    <property type="project" value="UniProtKB-EC"/>
</dbReference>
<dbReference type="PROSITE" id="PS50056">
    <property type="entry name" value="TYR_PHOSPHATASE_2"/>
    <property type="match status" value="1"/>
</dbReference>
<sequence>MASKKPPNFSWVIDNVLAGCGFPSSPAHIQYMKDNGVKHLISLTAERTPPTQGFTGFRLIQIKLKDFTSPTVYQVDDFIRFVDEARQKGEGVAVHCMLGRGRTGTMLACYLAREHGLTGQQAIEETRRLRPHSIETVEQEELIKTYVEHLKKQSK</sequence>
<evidence type="ECO:0000256" key="14">
    <source>
        <dbReference type="ARBA" id="ARBA00081937"/>
    </source>
</evidence>
<evidence type="ECO:0000256" key="12">
    <source>
        <dbReference type="ARBA" id="ARBA00053915"/>
    </source>
</evidence>
<dbReference type="EC" id="3.1.3.48" evidence="4"/>
<evidence type="ECO:0000256" key="4">
    <source>
        <dbReference type="ARBA" id="ARBA00013064"/>
    </source>
</evidence>
<dbReference type="STRING" id="7574.A0A1S3IP51"/>
<evidence type="ECO:0000256" key="8">
    <source>
        <dbReference type="ARBA" id="ARBA00022912"/>
    </source>
</evidence>
<dbReference type="Proteomes" id="UP000085678">
    <property type="component" value="Unplaced"/>
</dbReference>
<dbReference type="EC" id="3.1.3.16" evidence="5"/>
<dbReference type="InterPro" id="IPR029021">
    <property type="entry name" value="Prot-tyrosine_phosphatase-like"/>
</dbReference>
<dbReference type="PROSITE" id="PS50054">
    <property type="entry name" value="TYR_PHOSPHATASE_DUAL"/>
    <property type="match status" value="1"/>
</dbReference>
<evidence type="ECO:0000259" key="16">
    <source>
        <dbReference type="PROSITE" id="PS50056"/>
    </source>
</evidence>
<dbReference type="RefSeq" id="XP_013399319.1">
    <property type="nucleotide sequence ID" value="XM_013543865.2"/>
</dbReference>